<feature type="transmembrane region" description="Helical" evidence="1">
    <location>
        <begin position="295"/>
        <end position="314"/>
    </location>
</feature>
<evidence type="ECO:0000259" key="4">
    <source>
        <dbReference type="Pfam" id="PF07698"/>
    </source>
</evidence>
<dbReference type="InterPro" id="IPR006675">
    <property type="entry name" value="HDIG_dom"/>
</dbReference>
<dbReference type="InterPro" id="IPR011624">
    <property type="entry name" value="Metal-dep_PHydrolase_7TM_extra"/>
</dbReference>
<feature type="domain" description="HD" evidence="2">
    <location>
        <begin position="414"/>
        <end position="500"/>
    </location>
</feature>
<keyword evidence="1" id="KW-1133">Transmembrane helix</keyword>
<dbReference type="Pfam" id="PF07697">
    <property type="entry name" value="7TMR-HDED"/>
    <property type="match status" value="1"/>
</dbReference>
<feature type="domain" description="Metal-dependent phosphohydrolase 7TM intracellular" evidence="4">
    <location>
        <begin position="196"/>
        <end position="385"/>
    </location>
</feature>
<dbReference type="Gene3D" id="1.10.3210.10">
    <property type="entry name" value="Hypothetical protein af1432"/>
    <property type="match status" value="1"/>
</dbReference>
<dbReference type="InterPro" id="IPR052722">
    <property type="entry name" value="PgpH_phosphodiesterase"/>
</dbReference>
<dbReference type="SUPFAM" id="SSF109604">
    <property type="entry name" value="HD-domain/PDEase-like"/>
    <property type="match status" value="1"/>
</dbReference>
<keyword evidence="1" id="KW-0812">Transmembrane</keyword>
<protein>
    <recommendedName>
        <fullName evidence="6">HD/PDEase domain-containing protein</fullName>
    </recommendedName>
</protein>
<dbReference type="PANTHER" id="PTHR36442">
    <property type="entry name" value="CYCLIC-DI-AMP PHOSPHODIESTERASE PGPH"/>
    <property type="match status" value="1"/>
</dbReference>
<dbReference type="InterPro" id="IPR006674">
    <property type="entry name" value="HD_domain"/>
</dbReference>
<name>X0TCI2_9ZZZZ</name>
<evidence type="ECO:0000313" key="5">
    <source>
        <dbReference type="EMBL" id="GAF85001.1"/>
    </source>
</evidence>
<dbReference type="CDD" id="cd00077">
    <property type="entry name" value="HDc"/>
    <property type="match status" value="1"/>
</dbReference>
<dbReference type="Pfam" id="PF07698">
    <property type="entry name" value="7TM-7TMR_HD"/>
    <property type="match status" value="1"/>
</dbReference>
<comment type="caution">
    <text evidence="5">The sequence shown here is derived from an EMBL/GenBank/DDBJ whole genome shotgun (WGS) entry which is preliminary data.</text>
</comment>
<evidence type="ECO:0008006" key="6">
    <source>
        <dbReference type="Google" id="ProtNLM"/>
    </source>
</evidence>
<dbReference type="NCBIfam" id="TIGR00277">
    <property type="entry name" value="HDIG"/>
    <property type="match status" value="1"/>
</dbReference>
<dbReference type="InterPro" id="IPR011621">
    <property type="entry name" value="Metal-dep_PHydrolase_7TM_intra"/>
</dbReference>
<feature type="transmembrane region" description="Helical" evidence="1">
    <location>
        <begin position="230"/>
        <end position="249"/>
    </location>
</feature>
<evidence type="ECO:0000259" key="2">
    <source>
        <dbReference type="Pfam" id="PF01966"/>
    </source>
</evidence>
<organism evidence="5">
    <name type="scientific">marine sediment metagenome</name>
    <dbReference type="NCBI Taxonomy" id="412755"/>
    <lineage>
        <taxon>unclassified sequences</taxon>
        <taxon>metagenomes</taxon>
        <taxon>ecological metagenomes</taxon>
    </lineage>
</organism>
<feature type="non-terminal residue" evidence="5">
    <location>
        <position position="1"/>
    </location>
</feature>
<feature type="domain" description="Metal-dependent phosphohydrolase 7TM extracellular" evidence="3">
    <location>
        <begin position="37"/>
        <end position="179"/>
    </location>
</feature>
<evidence type="ECO:0000259" key="3">
    <source>
        <dbReference type="Pfam" id="PF07697"/>
    </source>
</evidence>
<feature type="transmembrane region" description="Helical" evidence="1">
    <location>
        <begin position="195"/>
        <end position="218"/>
    </location>
</feature>
<gene>
    <name evidence="5" type="ORF">S01H1_04581</name>
</gene>
<proteinExistence type="predicted"/>
<dbReference type="Pfam" id="PF01966">
    <property type="entry name" value="HD"/>
    <property type="match status" value="1"/>
</dbReference>
<dbReference type="AlphaFoldDB" id="X0TCI2"/>
<evidence type="ECO:0000256" key="1">
    <source>
        <dbReference type="SAM" id="Phobius"/>
    </source>
</evidence>
<feature type="transmembrane region" description="Helical" evidence="1">
    <location>
        <begin position="256"/>
        <end position="283"/>
    </location>
</feature>
<feature type="non-terminal residue" evidence="5">
    <location>
        <position position="501"/>
    </location>
</feature>
<sequence>AFRDTAQIKPTWLFERLEYSYVDSLAAIVKKSFGSKQYRLYSTIKSTLDDNFSQLIVANKDDMYSYTDELFLLAEGDESRRVNVDETIGNDEAAESVVKDIAQEYGKTLNTIALATLETILKRMILPNVWYNRERSMEVRREARDAVPTSWAPFKKNQRIIDANVPVTALHIEALETLKKEISRRSFLDNPKEHYLIALGKILITLGIIGIFLAYLYLCRWTTFNSFSKLFLLSVISFFPLSIAFYAAWSGGLSEFLIPVAIASILTAILFDAELGIMISIIVSLLVELLIPGTGLRISVIYFLAGGVGSVTVGKVRHRKEFYRSMFFLPLTMALAVASTNDWLTHPGFRDVGNDILLAAANGFICPIIAIGLLPLLESVFKVTTDITLLELSDLNNPLLKELVVKAPGTFSSVLAVGALAEAAAEHIGANALLTRVGAYYHDIGKMVIPEYFIENQMIGENPHDRLTPNMSALIIASHVKGGYELGVKYGLPEAILDIIQ</sequence>
<dbReference type="InterPro" id="IPR003607">
    <property type="entry name" value="HD/PDEase_dom"/>
</dbReference>
<accession>X0TCI2</accession>
<feature type="transmembrane region" description="Helical" evidence="1">
    <location>
        <begin position="326"/>
        <end position="344"/>
    </location>
</feature>
<feature type="transmembrane region" description="Helical" evidence="1">
    <location>
        <begin position="356"/>
        <end position="377"/>
    </location>
</feature>
<keyword evidence="1" id="KW-0472">Membrane</keyword>
<reference evidence="5" key="1">
    <citation type="journal article" date="2014" name="Front. Microbiol.">
        <title>High frequency of phylogenetically diverse reductive dehalogenase-homologous genes in deep subseafloor sedimentary metagenomes.</title>
        <authorList>
            <person name="Kawai M."/>
            <person name="Futagami T."/>
            <person name="Toyoda A."/>
            <person name="Takaki Y."/>
            <person name="Nishi S."/>
            <person name="Hori S."/>
            <person name="Arai W."/>
            <person name="Tsubouchi T."/>
            <person name="Morono Y."/>
            <person name="Uchiyama I."/>
            <person name="Ito T."/>
            <person name="Fujiyama A."/>
            <person name="Inagaki F."/>
            <person name="Takami H."/>
        </authorList>
    </citation>
    <scope>NUCLEOTIDE SEQUENCE</scope>
    <source>
        <strain evidence="5">Expedition CK06-06</strain>
    </source>
</reference>
<dbReference type="PANTHER" id="PTHR36442:SF1">
    <property type="entry name" value="CYCLIC-DI-AMP PHOSPHODIESTERASE PGPH"/>
    <property type="match status" value="1"/>
</dbReference>
<dbReference type="EMBL" id="BARS01002412">
    <property type="protein sequence ID" value="GAF85001.1"/>
    <property type="molecule type" value="Genomic_DNA"/>
</dbReference>